<dbReference type="InterPro" id="IPR014617">
    <property type="entry name" value="YphA_Bacsu"/>
</dbReference>
<protein>
    <submittedName>
        <fullName evidence="2">Uncharacterized protein</fullName>
    </submittedName>
</protein>
<dbReference type="EMBL" id="JACHGH010000002">
    <property type="protein sequence ID" value="MBB6452193.1"/>
    <property type="molecule type" value="Genomic_DNA"/>
</dbReference>
<proteinExistence type="predicted"/>
<keyword evidence="1" id="KW-1133">Transmembrane helix</keyword>
<feature type="transmembrane region" description="Helical" evidence="1">
    <location>
        <begin position="102"/>
        <end position="124"/>
    </location>
</feature>
<feature type="transmembrane region" description="Helical" evidence="1">
    <location>
        <begin position="30"/>
        <end position="47"/>
    </location>
</feature>
<keyword evidence="3" id="KW-1185">Reference proteome</keyword>
<accession>A0A841Q1L9</accession>
<reference evidence="2 3" key="1">
    <citation type="submission" date="2020-08" db="EMBL/GenBank/DDBJ databases">
        <title>Genomic Encyclopedia of Type Strains, Phase IV (KMG-IV): sequencing the most valuable type-strain genomes for metagenomic binning, comparative biology and taxonomic classification.</title>
        <authorList>
            <person name="Goeker M."/>
        </authorList>
    </citation>
    <scope>NUCLEOTIDE SEQUENCE [LARGE SCALE GENOMIC DNA]</scope>
    <source>
        <strain evidence="2 3">DSM 19612</strain>
    </source>
</reference>
<evidence type="ECO:0000313" key="2">
    <source>
        <dbReference type="EMBL" id="MBB6452193.1"/>
    </source>
</evidence>
<sequence length="200" mass="23386">MENIENILFFWLSWILWIVIYFFEGNQKIRYRNAVAVLLLMIASTWYVKVQEFQLLVPMFLNAFIGMYYLALEKQKGTLLFLTISLTFGYSGLQLWQDLNPLWLFFSTTFISVIVGYIILMVFAANNTQRIAIWLICTSFGQLLYGVVKHSYGLTVPIGNFQYLMDTVLLIMIFTILSIVKRLGEKIEQTVKNVRIKMKT</sequence>
<evidence type="ECO:0000256" key="1">
    <source>
        <dbReference type="SAM" id="Phobius"/>
    </source>
</evidence>
<feature type="transmembrane region" description="Helical" evidence="1">
    <location>
        <begin position="160"/>
        <end position="180"/>
    </location>
</feature>
<dbReference type="Proteomes" id="UP000581688">
    <property type="component" value="Unassembled WGS sequence"/>
</dbReference>
<evidence type="ECO:0000313" key="3">
    <source>
        <dbReference type="Proteomes" id="UP000581688"/>
    </source>
</evidence>
<comment type="caution">
    <text evidence="2">The sequence shown here is derived from an EMBL/GenBank/DDBJ whole genome shotgun (WGS) entry which is preliminary data.</text>
</comment>
<dbReference type="AlphaFoldDB" id="A0A841Q1L9"/>
<name>A0A841Q1L9_9BACI</name>
<feature type="transmembrane region" description="Helical" evidence="1">
    <location>
        <begin position="53"/>
        <end position="72"/>
    </location>
</feature>
<feature type="transmembrane region" description="Helical" evidence="1">
    <location>
        <begin position="79"/>
        <end position="96"/>
    </location>
</feature>
<organism evidence="2 3">
    <name type="scientific">Salirhabdus euzebyi</name>
    <dbReference type="NCBI Taxonomy" id="394506"/>
    <lineage>
        <taxon>Bacteria</taxon>
        <taxon>Bacillati</taxon>
        <taxon>Bacillota</taxon>
        <taxon>Bacilli</taxon>
        <taxon>Bacillales</taxon>
        <taxon>Bacillaceae</taxon>
        <taxon>Salirhabdus</taxon>
    </lineage>
</organism>
<keyword evidence="1" id="KW-0472">Membrane</keyword>
<feature type="transmembrane region" description="Helical" evidence="1">
    <location>
        <begin position="131"/>
        <end position="148"/>
    </location>
</feature>
<gene>
    <name evidence="2" type="ORF">HNQ94_000638</name>
</gene>
<keyword evidence="1" id="KW-0812">Transmembrane</keyword>
<dbReference type="Pfam" id="PF24124">
    <property type="entry name" value="YphA"/>
    <property type="match status" value="1"/>
</dbReference>
<feature type="transmembrane region" description="Helical" evidence="1">
    <location>
        <begin position="6"/>
        <end position="23"/>
    </location>
</feature>
<dbReference type="RefSeq" id="WP_174495126.1">
    <property type="nucleotide sequence ID" value="NZ_CADDWK010000002.1"/>
</dbReference>